<sequence length="368" mass="37703">MIIATECGVQSWKSPAVMASGGQETLLSASLATSPAMDKPANSGWRDASGPRREMDARSSVTPAARPGRPRRETAIVTAASRDRRSWLTALGVTSHSWQAGQGRASPSPVSAASHASVATSRTAAAPSASAVAAPTTGVVTPRTSVVTTELVPFGGAPGAPPPNVTTDGWAGSSGSTPPPRRGCTGGGGRPPPRPPPAGRGRPPPRHAEGREAHGARGAARHPTRGRAKRRRKRRARGGGPDQLAAVEGGAGGAARRVTKGWPGEDTGGGHHRQPRRAVVRARWCDPASVRERVGWAADRGCGQVRRAADGARSRAWVAAPAGAQVCKPASSALLSVGRRVPAPVCCPRCASPPSATPAPRPLVKRRA</sequence>
<dbReference type="AlphaFoldDB" id="A0A1X6P4G7"/>
<feature type="region of interest" description="Disordered" evidence="1">
    <location>
        <begin position="151"/>
        <end position="277"/>
    </location>
</feature>
<dbReference type="Proteomes" id="UP000218209">
    <property type="component" value="Unassembled WGS sequence"/>
</dbReference>
<evidence type="ECO:0000256" key="1">
    <source>
        <dbReference type="SAM" id="MobiDB-lite"/>
    </source>
</evidence>
<accession>A0A1X6P4G7</accession>
<protein>
    <submittedName>
        <fullName evidence="2">Uncharacterized protein</fullName>
    </submittedName>
</protein>
<evidence type="ECO:0000313" key="2">
    <source>
        <dbReference type="EMBL" id="OSX75747.1"/>
    </source>
</evidence>
<keyword evidence="3" id="KW-1185">Reference proteome</keyword>
<reference evidence="2 3" key="1">
    <citation type="submission" date="2017-03" db="EMBL/GenBank/DDBJ databases">
        <title>WGS assembly of Porphyra umbilicalis.</title>
        <authorList>
            <person name="Brawley S.H."/>
            <person name="Blouin N.A."/>
            <person name="Ficko-Blean E."/>
            <person name="Wheeler G.L."/>
            <person name="Lohr M."/>
            <person name="Goodson H.V."/>
            <person name="Jenkins J.W."/>
            <person name="Blaby-Haas C.E."/>
            <person name="Helliwell K.E."/>
            <person name="Chan C."/>
            <person name="Marriage T."/>
            <person name="Bhattacharya D."/>
            <person name="Klein A.S."/>
            <person name="Badis Y."/>
            <person name="Brodie J."/>
            <person name="Cao Y."/>
            <person name="Collen J."/>
            <person name="Dittami S.M."/>
            <person name="Gachon C.M."/>
            <person name="Green B.R."/>
            <person name="Karpowicz S."/>
            <person name="Kim J.W."/>
            <person name="Kudahl U."/>
            <person name="Lin S."/>
            <person name="Michel G."/>
            <person name="Mittag M."/>
            <person name="Olson B.J."/>
            <person name="Pangilinan J."/>
            <person name="Peng Y."/>
            <person name="Qiu H."/>
            <person name="Shu S."/>
            <person name="Singer J.T."/>
            <person name="Smith A.G."/>
            <person name="Sprecher B.N."/>
            <person name="Wagner V."/>
            <person name="Wang W."/>
            <person name="Wang Z.-Y."/>
            <person name="Yan J."/>
            <person name="Yarish C."/>
            <person name="Zoeuner-Riek S."/>
            <person name="Zhuang Y."/>
            <person name="Zou Y."/>
            <person name="Lindquist E.A."/>
            <person name="Grimwood J."/>
            <person name="Barry K."/>
            <person name="Rokhsar D.S."/>
            <person name="Schmutz J."/>
            <person name="Stiller J.W."/>
            <person name="Grossman A.R."/>
            <person name="Prochnik S.E."/>
        </authorList>
    </citation>
    <scope>NUCLEOTIDE SEQUENCE [LARGE SCALE GENOMIC DNA]</scope>
    <source>
        <strain evidence="2">4086291</strain>
    </source>
</reference>
<feature type="compositionally biased region" description="Basic residues" evidence="1">
    <location>
        <begin position="219"/>
        <end position="237"/>
    </location>
</feature>
<name>A0A1X6P4G7_PORUM</name>
<gene>
    <name evidence="2" type="ORF">BU14_0223s0020</name>
</gene>
<feature type="region of interest" description="Disordered" evidence="1">
    <location>
        <begin position="31"/>
        <end position="70"/>
    </location>
</feature>
<evidence type="ECO:0000313" key="3">
    <source>
        <dbReference type="Proteomes" id="UP000218209"/>
    </source>
</evidence>
<proteinExistence type="predicted"/>
<organism evidence="2 3">
    <name type="scientific">Porphyra umbilicalis</name>
    <name type="common">Purple laver</name>
    <name type="synonym">Red alga</name>
    <dbReference type="NCBI Taxonomy" id="2786"/>
    <lineage>
        <taxon>Eukaryota</taxon>
        <taxon>Rhodophyta</taxon>
        <taxon>Bangiophyceae</taxon>
        <taxon>Bangiales</taxon>
        <taxon>Bangiaceae</taxon>
        <taxon>Porphyra</taxon>
    </lineage>
</organism>
<feature type="compositionally biased region" description="Basic and acidic residues" evidence="1">
    <location>
        <begin position="206"/>
        <end position="215"/>
    </location>
</feature>
<dbReference type="EMBL" id="KV918892">
    <property type="protein sequence ID" value="OSX75747.1"/>
    <property type="molecule type" value="Genomic_DNA"/>
</dbReference>